<keyword evidence="2" id="KW-0479">Metal-binding</keyword>
<evidence type="ECO:0000313" key="9">
    <source>
        <dbReference type="EMBL" id="CAF3686914.1"/>
    </source>
</evidence>
<dbReference type="InterPro" id="IPR008906">
    <property type="entry name" value="HATC_C_dom"/>
</dbReference>
<dbReference type="AlphaFoldDB" id="A0A813ZTN5"/>
<dbReference type="InterPro" id="IPR052035">
    <property type="entry name" value="ZnF_BED_domain_contain"/>
</dbReference>
<reference evidence="8" key="1">
    <citation type="submission" date="2021-02" db="EMBL/GenBank/DDBJ databases">
        <authorList>
            <person name="Nowell W R."/>
        </authorList>
    </citation>
    <scope>NUCLEOTIDE SEQUENCE</scope>
</reference>
<evidence type="ECO:0000313" key="10">
    <source>
        <dbReference type="Proteomes" id="UP000663829"/>
    </source>
</evidence>
<dbReference type="Proteomes" id="UP000681722">
    <property type="component" value="Unassembled WGS sequence"/>
</dbReference>
<evidence type="ECO:0000313" key="8">
    <source>
        <dbReference type="EMBL" id="CAF0905031.1"/>
    </source>
</evidence>
<evidence type="ECO:0000256" key="5">
    <source>
        <dbReference type="ARBA" id="ARBA00023242"/>
    </source>
</evidence>
<dbReference type="InterPro" id="IPR012337">
    <property type="entry name" value="RNaseH-like_sf"/>
</dbReference>
<keyword evidence="3" id="KW-0863">Zinc-finger</keyword>
<dbReference type="EMBL" id="CAJNOQ010001589">
    <property type="protein sequence ID" value="CAF0905031.1"/>
    <property type="molecule type" value="Genomic_DNA"/>
</dbReference>
<dbReference type="Pfam" id="PF05699">
    <property type="entry name" value="Dimer_Tnp_hAT"/>
    <property type="match status" value="1"/>
</dbReference>
<organism evidence="8 10">
    <name type="scientific">Didymodactylos carnosus</name>
    <dbReference type="NCBI Taxonomy" id="1234261"/>
    <lineage>
        <taxon>Eukaryota</taxon>
        <taxon>Metazoa</taxon>
        <taxon>Spiralia</taxon>
        <taxon>Gnathifera</taxon>
        <taxon>Rotifera</taxon>
        <taxon>Eurotatoria</taxon>
        <taxon>Bdelloidea</taxon>
        <taxon>Philodinida</taxon>
        <taxon>Philodinidae</taxon>
        <taxon>Didymodactylos</taxon>
    </lineage>
</organism>
<dbReference type="GO" id="GO:0005634">
    <property type="term" value="C:nucleus"/>
    <property type="evidence" value="ECO:0007669"/>
    <property type="project" value="UniProtKB-SubCell"/>
</dbReference>
<keyword evidence="10" id="KW-1185">Reference proteome</keyword>
<comment type="caution">
    <text evidence="8">The sequence shown here is derived from an EMBL/GenBank/DDBJ whole genome shotgun (WGS) entry which is preliminary data.</text>
</comment>
<dbReference type="PANTHER" id="PTHR46481">
    <property type="entry name" value="ZINC FINGER BED DOMAIN-CONTAINING PROTEIN 4"/>
    <property type="match status" value="1"/>
</dbReference>
<evidence type="ECO:0000256" key="4">
    <source>
        <dbReference type="ARBA" id="ARBA00022833"/>
    </source>
</evidence>
<dbReference type="GO" id="GO:0046983">
    <property type="term" value="F:protein dimerization activity"/>
    <property type="evidence" value="ECO:0007669"/>
    <property type="project" value="InterPro"/>
</dbReference>
<gene>
    <name evidence="8" type="ORF">GPM918_LOCUS8842</name>
    <name evidence="9" type="ORF">SRO942_LOCUS8843</name>
</gene>
<name>A0A813ZTN5_9BILA</name>
<evidence type="ECO:0000256" key="1">
    <source>
        <dbReference type="ARBA" id="ARBA00004123"/>
    </source>
</evidence>
<dbReference type="SUPFAM" id="SSF53098">
    <property type="entry name" value="Ribonuclease H-like"/>
    <property type="match status" value="1"/>
</dbReference>
<proteinExistence type="predicted"/>
<feature type="compositionally biased region" description="Polar residues" evidence="6">
    <location>
        <begin position="266"/>
        <end position="276"/>
    </location>
</feature>
<evidence type="ECO:0000256" key="2">
    <source>
        <dbReference type="ARBA" id="ARBA00022723"/>
    </source>
</evidence>
<keyword evidence="5" id="KW-0539">Nucleus</keyword>
<feature type="domain" description="HAT C-terminal dimerisation" evidence="7">
    <location>
        <begin position="144"/>
        <end position="226"/>
    </location>
</feature>
<dbReference type="EMBL" id="CAJOBC010001589">
    <property type="protein sequence ID" value="CAF3686914.1"/>
    <property type="molecule type" value="Genomic_DNA"/>
</dbReference>
<comment type="subcellular location">
    <subcellularLocation>
        <location evidence="1">Nucleus</location>
    </subcellularLocation>
</comment>
<evidence type="ECO:0000256" key="3">
    <source>
        <dbReference type="ARBA" id="ARBA00022771"/>
    </source>
</evidence>
<feature type="region of interest" description="Disordered" evidence="6">
    <location>
        <begin position="248"/>
        <end position="283"/>
    </location>
</feature>
<dbReference type="PANTHER" id="PTHR46481:SF10">
    <property type="entry name" value="ZINC FINGER BED DOMAIN-CONTAINING PROTEIN 39"/>
    <property type="match status" value="1"/>
</dbReference>
<dbReference type="Proteomes" id="UP000663829">
    <property type="component" value="Unassembled WGS sequence"/>
</dbReference>
<dbReference type="GO" id="GO:0008270">
    <property type="term" value="F:zinc ion binding"/>
    <property type="evidence" value="ECO:0007669"/>
    <property type="project" value="UniProtKB-KW"/>
</dbReference>
<accession>A0A813ZTN5</accession>
<dbReference type="OrthoDB" id="10057873at2759"/>
<protein>
    <recommendedName>
        <fullName evidence="7">HAT C-terminal dimerisation domain-containing protein</fullName>
    </recommendedName>
</protein>
<sequence length="283" mass="32554">MRRPSEHHANILNILRGDNYAQSDGADKHLSIHLVIPLRQQLIKLSQPDLYDCDATAKLKEFFVFELESKWEVNDEHFVAMLLHPNFKECSNCSQLKDKAYALFKQEFERRKSLMKPTTPKREKKSLIADCYDKTSTDLREETELDLYSNLCVTFDPDKDDLLNFWAKQRQNYPILSAIACDLLIIPATNTTMERLFSTSGTAVTPKRTRLNTSKVDKLMFLKKNLLLLKKLDCIIVGNGLLTATPSDMKRKRDEMNESSQEDVDANTNDINSQLGDNLFDDI</sequence>
<evidence type="ECO:0000259" key="7">
    <source>
        <dbReference type="Pfam" id="PF05699"/>
    </source>
</evidence>
<keyword evidence="4" id="KW-0862">Zinc</keyword>
<evidence type="ECO:0000256" key="6">
    <source>
        <dbReference type="SAM" id="MobiDB-lite"/>
    </source>
</evidence>